<dbReference type="Pfam" id="PF02866">
    <property type="entry name" value="Ldh_1_C"/>
    <property type="match status" value="1"/>
</dbReference>
<sequence length="221" mass="23571">MHSLGRYVCAVGQATKTARCFSTSGRVLSKVALLGASGGIGQPTALLLKQNPLIKSLALYDIAHCPGVAADLSHIETPAQVTAHKDPSELPAALRGMTRDDLFTFNASVIAELSLACAKHCPEAMICVVTNPVNSTVPIAAEMFKRLGVYNPKRLFGVTTLDIIRSNTFIAQAKGLDVRKVSCPCICGHSGISIIPVFSQCRPEVSFPPASSCIYFYIFES</sequence>
<keyword evidence="4 6" id="KW-0560">Oxidoreductase</keyword>
<organism evidence="10 11">
    <name type="scientific">Dibothriocephalus latus</name>
    <name type="common">Fish tapeworm</name>
    <name type="synonym">Diphyllobothrium latum</name>
    <dbReference type="NCBI Taxonomy" id="60516"/>
    <lineage>
        <taxon>Eukaryota</taxon>
        <taxon>Metazoa</taxon>
        <taxon>Spiralia</taxon>
        <taxon>Lophotrochozoa</taxon>
        <taxon>Platyhelminthes</taxon>
        <taxon>Cestoda</taxon>
        <taxon>Eucestoda</taxon>
        <taxon>Diphyllobothriidea</taxon>
        <taxon>Diphyllobothriidae</taxon>
        <taxon>Dibothriocephalus</taxon>
    </lineage>
</organism>
<dbReference type="PANTHER" id="PTHR11540">
    <property type="entry name" value="MALATE AND LACTATE DEHYDROGENASE"/>
    <property type="match status" value="1"/>
</dbReference>
<dbReference type="Gene3D" id="3.40.50.720">
    <property type="entry name" value="NAD(P)-binding Rossmann-like Domain"/>
    <property type="match status" value="2"/>
</dbReference>
<dbReference type="GO" id="GO:0030060">
    <property type="term" value="F:L-malate dehydrogenase (NAD+) activity"/>
    <property type="evidence" value="ECO:0007669"/>
    <property type="project" value="UniProtKB-EC"/>
</dbReference>
<evidence type="ECO:0000313" key="10">
    <source>
        <dbReference type="EMBL" id="VDN33834.1"/>
    </source>
</evidence>
<dbReference type="InterPro" id="IPR001252">
    <property type="entry name" value="Malate_DH_AS"/>
</dbReference>
<protein>
    <recommendedName>
        <fullName evidence="7">Malate dehydrogenase</fullName>
        <ecNumber evidence="7">1.1.1.37</ecNumber>
    </recommendedName>
</protein>
<evidence type="ECO:0000256" key="6">
    <source>
        <dbReference type="RuleBase" id="RU003369"/>
    </source>
</evidence>
<dbReference type="FunFam" id="3.40.50.720:FF:000268">
    <property type="entry name" value="Malate dehydrogenase"/>
    <property type="match status" value="1"/>
</dbReference>
<dbReference type="GO" id="GO:0005739">
    <property type="term" value="C:mitochondrion"/>
    <property type="evidence" value="ECO:0007669"/>
    <property type="project" value="TreeGrafter"/>
</dbReference>
<dbReference type="GO" id="GO:0006108">
    <property type="term" value="P:malate metabolic process"/>
    <property type="evidence" value="ECO:0007669"/>
    <property type="project" value="InterPro"/>
</dbReference>
<dbReference type="InterPro" id="IPR015955">
    <property type="entry name" value="Lactate_DH/Glyco_Ohase_4_C"/>
</dbReference>
<dbReference type="SUPFAM" id="SSF51735">
    <property type="entry name" value="NAD(P)-binding Rossmann-fold domains"/>
    <property type="match status" value="1"/>
</dbReference>
<evidence type="ECO:0000256" key="4">
    <source>
        <dbReference type="ARBA" id="ARBA00023002"/>
    </source>
</evidence>
<dbReference type="InterPro" id="IPR001236">
    <property type="entry name" value="Lactate/malate_DH_N"/>
</dbReference>
<dbReference type="InterPro" id="IPR036291">
    <property type="entry name" value="NAD(P)-bd_dom_sf"/>
</dbReference>
<evidence type="ECO:0000256" key="7">
    <source>
        <dbReference type="RuleBase" id="RU003405"/>
    </source>
</evidence>
<dbReference type="PROSITE" id="PS00068">
    <property type="entry name" value="MDH"/>
    <property type="match status" value="1"/>
</dbReference>
<dbReference type="OrthoDB" id="755699at2759"/>
<accession>A0A3P7MVM6</accession>
<name>A0A3P7MVM6_DIBLA</name>
<evidence type="ECO:0000313" key="11">
    <source>
        <dbReference type="Proteomes" id="UP000281553"/>
    </source>
</evidence>
<evidence type="ECO:0000256" key="5">
    <source>
        <dbReference type="ARBA" id="ARBA00023027"/>
    </source>
</evidence>
<dbReference type="EMBL" id="UYRU01084346">
    <property type="protein sequence ID" value="VDN33834.1"/>
    <property type="molecule type" value="Genomic_DNA"/>
</dbReference>
<feature type="domain" description="Lactate/malate dehydrogenase C-terminal" evidence="9">
    <location>
        <begin position="159"/>
        <end position="207"/>
    </location>
</feature>
<dbReference type="InterPro" id="IPR022383">
    <property type="entry name" value="Lactate/malate_DH_C"/>
</dbReference>
<evidence type="ECO:0000256" key="1">
    <source>
        <dbReference type="ARBA" id="ARBA00008824"/>
    </source>
</evidence>
<comment type="subunit">
    <text evidence="2">Homodimer.</text>
</comment>
<keyword evidence="11" id="KW-1185">Reference proteome</keyword>
<feature type="domain" description="Lactate/malate dehydrogenase N-terminal" evidence="8">
    <location>
        <begin position="95"/>
        <end position="157"/>
    </location>
</feature>
<keyword evidence="3 7" id="KW-0816">Tricarboxylic acid cycle</keyword>
<feature type="domain" description="Lactate/malate dehydrogenase N-terminal" evidence="8">
    <location>
        <begin position="30"/>
        <end position="84"/>
    </location>
</feature>
<evidence type="ECO:0000256" key="3">
    <source>
        <dbReference type="ARBA" id="ARBA00022532"/>
    </source>
</evidence>
<keyword evidence="5 7" id="KW-0520">NAD</keyword>
<dbReference type="GO" id="GO:0006099">
    <property type="term" value="P:tricarboxylic acid cycle"/>
    <property type="evidence" value="ECO:0007669"/>
    <property type="project" value="UniProtKB-KW"/>
</dbReference>
<evidence type="ECO:0000259" key="9">
    <source>
        <dbReference type="Pfam" id="PF02866"/>
    </source>
</evidence>
<reference evidence="10 11" key="1">
    <citation type="submission" date="2018-11" db="EMBL/GenBank/DDBJ databases">
        <authorList>
            <consortium name="Pathogen Informatics"/>
        </authorList>
    </citation>
    <scope>NUCLEOTIDE SEQUENCE [LARGE SCALE GENOMIC DNA]</scope>
</reference>
<dbReference type="Gene3D" id="3.90.110.10">
    <property type="entry name" value="Lactate dehydrogenase/glycoside hydrolase, family 4, C-terminal"/>
    <property type="match status" value="1"/>
</dbReference>
<dbReference type="AlphaFoldDB" id="A0A3P7MVM6"/>
<gene>
    <name evidence="10" type="ORF">DILT_LOCUS16342</name>
</gene>
<dbReference type="SUPFAM" id="SSF56327">
    <property type="entry name" value="LDH C-terminal domain-like"/>
    <property type="match status" value="1"/>
</dbReference>
<dbReference type="EC" id="1.1.1.37" evidence="7"/>
<dbReference type="Pfam" id="PF00056">
    <property type="entry name" value="Ldh_1_N"/>
    <property type="match status" value="2"/>
</dbReference>
<evidence type="ECO:0000259" key="8">
    <source>
        <dbReference type="Pfam" id="PF00056"/>
    </source>
</evidence>
<dbReference type="Proteomes" id="UP000281553">
    <property type="component" value="Unassembled WGS sequence"/>
</dbReference>
<evidence type="ECO:0000256" key="2">
    <source>
        <dbReference type="ARBA" id="ARBA00011738"/>
    </source>
</evidence>
<dbReference type="PANTHER" id="PTHR11540:SF16">
    <property type="entry name" value="MALATE DEHYDROGENASE, MITOCHONDRIAL"/>
    <property type="match status" value="1"/>
</dbReference>
<comment type="catalytic activity">
    <reaction evidence="7">
        <text>(S)-malate + NAD(+) = oxaloacetate + NADH + H(+)</text>
        <dbReference type="Rhea" id="RHEA:21432"/>
        <dbReference type="ChEBI" id="CHEBI:15378"/>
        <dbReference type="ChEBI" id="CHEBI:15589"/>
        <dbReference type="ChEBI" id="CHEBI:16452"/>
        <dbReference type="ChEBI" id="CHEBI:57540"/>
        <dbReference type="ChEBI" id="CHEBI:57945"/>
        <dbReference type="EC" id="1.1.1.37"/>
    </reaction>
</comment>
<comment type="similarity">
    <text evidence="1">Belongs to the LDH/MDH superfamily. MDH type 1 family.</text>
</comment>
<proteinExistence type="inferred from homology"/>